<dbReference type="InterPro" id="IPR029071">
    <property type="entry name" value="Ubiquitin-like_domsf"/>
</dbReference>
<dbReference type="InParanoid" id="A2DLI1"/>
<dbReference type="PANTHER" id="PTHR10621">
    <property type="entry name" value="UV EXCISION REPAIR PROTEIN RAD23"/>
    <property type="match status" value="1"/>
</dbReference>
<dbReference type="Proteomes" id="UP000001542">
    <property type="component" value="Unassembled WGS sequence"/>
</dbReference>
<dbReference type="GO" id="GO:0005829">
    <property type="term" value="C:cytosol"/>
    <property type="evidence" value="ECO:0000318"/>
    <property type="project" value="GO_Central"/>
</dbReference>
<dbReference type="PROSITE" id="PS50053">
    <property type="entry name" value="UBIQUITIN_2"/>
    <property type="match status" value="1"/>
</dbReference>
<feature type="domain" description="Ubiquitin-like" evidence="3">
    <location>
        <begin position="1"/>
        <end position="67"/>
    </location>
</feature>
<dbReference type="GO" id="GO:0070628">
    <property type="term" value="F:proteasome binding"/>
    <property type="evidence" value="ECO:0000318"/>
    <property type="project" value="GO_Central"/>
</dbReference>
<feature type="compositionally biased region" description="Low complexity" evidence="1">
    <location>
        <begin position="82"/>
        <end position="110"/>
    </location>
</feature>
<dbReference type="RefSeq" id="XP_001579785.1">
    <property type="nucleotide sequence ID" value="XM_001579735.1"/>
</dbReference>
<keyword evidence="5" id="KW-1185">Reference proteome</keyword>
<dbReference type="AlphaFoldDB" id="A2DLI1"/>
<dbReference type="VEuPathDB" id="TrichDB:TVAG_268320"/>
<evidence type="ECO:0000313" key="4">
    <source>
        <dbReference type="EMBL" id="EAY18799.1"/>
    </source>
</evidence>
<reference evidence="4" key="1">
    <citation type="submission" date="2006-10" db="EMBL/GenBank/DDBJ databases">
        <authorList>
            <person name="Amadeo P."/>
            <person name="Zhao Q."/>
            <person name="Wortman J."/>
            <person name="Fraser-Liggett C."/>
            <person name="Carlton J."/>
        </authorList>
    </citation>
    <scope>NUCLEOTIDE SEQUENCE</scope>
    <source>
        <strain evidence="4">G3</strain>
    </source>
</reference>
<dbReference type="KEGG" id="tva:5464313"/>
<dbReference type="InterPro" id="IPR009060">
    <property type="entry name" value="UBA-like_sf"/>
</dbReference>
<dbReference type="InterPro" id="IPR000626">
    <property type="entry name" value="Ubiquitin-like_dom"/>
</dbReference>
<feature type="region of interest" description="Disordered" evidence="1">
    <location>
        <begin position="77"/>
        <end position="118"/>
    </location>
</feature>
<sequence length="413" mass="47506">MLVEFRVLTGERFRLNLLANASIKQIKQFLVNKNYLQPGVIKIIFRAHYLHDLVTISSLNMKPSDFLLCLSRPVKDVPSNSQENQEANQQNATENQQEGQDQQQNQNQNDSESEESRRTLADLGFTREEAYIALRLSQGDVQRAAELLVYHRNQRNGNSNNIPPPDIPQTVFQLPQQQNPLRNIVNVEQATSQNNRDDVDSIEINSDSDYYYSDYEDDEPNFLGSGKNIPIVEEIKKHPEKLVTIIQTVDSMDHDFATTIRSNPEAFLTKIGADPRRYQCEEIRFISPEFRFLPSGIRRSMRNILMMNKQGLFNIVEMLAETNPAEFENPVRTNPEGFIIALGLDPSEYDCDSIRIGTQPTLQEISKNLTQEELAEVKYLNNLGIGINYILNRLQYYNHNVKLLHDELTAFKK</sequence>
<dbReference type="Gene3D" id="1.10.8.10">
    <property type="entry name" value="DNA helicase RuvA subunit, C-terminal domain"/>
    <property type="match status" value="1"/>
</dbReference>
<feature type="domain" description="UBA" evidence="2">
    <location>
        <begin position="111"/>
        <end position="151"/>
    </location>
</feature>
<dbReference type="GO" id="GO:0043130">
    <property type="term" value="F:ubiquitin binding"/>
    <property type="evidence" value="ECO:0000318"/>
    <property type="project" value="GO_Central"/>
</dbReference>
<proteinExistence type="predicted"/>
<dbReference type="InterPro" id="IPR015940">
    <property type="entry name" value="UBA"/>
</dbReference>
<dbReference type="FunFam" id="3.10.20.90:FF:000632">
    <property type="entry name" value="UBA/TS-N domain containing protein"/>
    <property type="match status" value="1"/>
</dbReference>
<reference evidence="4" key="2">
    <citation type="journal article" date="2007" name="Science">
        <title>Draft genome sequence of the sexually transmitted pathogen Trichomonas vaginalis.</title>
        <authorList>
            <person name="Carlton J.M."/>
            <person name="Hirt R.P."/>
            <person name="Silva J.C."/>
            <person name="Delcher A.L."/>
            <person name="Schatz M."/>
            <person name="Zhao Q."/>
            <person name="Wortman J.R."/>
            <person name="Bidwell S.L."/>
            <person name="Alsmark U.C.M."/>
            <person name="Besteiro S."/>
            <person name="Sicheritz-Ponten T."/>
            <person name="Noel C.J."/>
            <person name="Dacks J.B."/>
            <person name="Foster P.G."/>
            <person name="Simillion C."/>
            <person name="Van de Peer Y."/>
            <person name="Miranda-Saavedra D."/>
            <person name="Barton G.J."/>
            <person name="Westrop G.D."/>
            <person name="Mueller S."/>
            <person name="Dessi D."/>
            <person name="Fiori P.L."/>
            <person name="Ren Q."/>
            <person name="Paulsen I."/>
            <person name="Zhang H."/>
            <person name="Bastida-Corcuera F.D."/>
            <person name="Simoes-Barbosa A."/>
            <person name="Brown M.T."/>
            <person name="Hayes R.D."/>
            <person name="Mukherjee M."/>
            <person name="Okumura C.Y."/>
            <person name="Schneider R."/>
            <person name="Smith A.J."/>
            <person name="Vanacova S."/>
            <person name="Villalvazo M."/>
            <person name="Haas B.J."/>
            <person name="Pertea M."/>
            <person name="Feldblyum T.V."/>
            <person name="Utterback T.R."/>
            <person name="Shu C.L."/>
            <person name="Osoegawa K."/>
            <person name="de Jong P.J."/>
            <person name="Hrdy I."/>
            <person name="Horvathova L."/>
            <person name="Zubacova Z."/>
            <person name="Dolezal P."/>
            <person name="Malik S.B."/>
            <person name="Logsdon J.M. Jr."/>
            <person name="Henze K."/>
            <person name="Gupta A."/>
            <person name="Wang C.C."/>
            <person name="Dunne R.L."/>
            <person name="Upcroft J.A."/>
            <person name="Upcroft P."/>
            <person name="White O."/>
            <person name="Salzberg S.L."/>
            <person name="Tang P."/>
            <person name="Chiu C.-H."/>
            <person name="Lee Y.-S."/>
            <person name="Embley T.M."/>
            <person name="Coombs G.H."/>
            <person name="Mottram J.C."/>
            <person name="Tachezy J."/>
            <person name="Fraser-Liggett C.M."/>
            <person name="Johnson P.J."/>
        </authorList>
    </citation>
    <scope>NUCLEOTIDE SEQUENCE [LARGE SCALE GENOMIC DNA]</scope>
    <source>
        <strain evidence="4">G3</strain>
    </source>
</reference>
<dbReference type="Gene3D" id="3.10.20.90">
    <property type="entry name" value="Phosphatidylinositol 3-kinase Catalytic Subunit, Chain A, domain 1"/>
    <property type="match status" value="1"/>
</dbReference>
<evidence type="ECO:0000256" key="1">
    <source>
        <dbReference type="SAM" id="MobiDB-lite"/>
    </source>
</evidence>
<gene>
    <name evidence="4" type="ORF">TVAG_268320</name>
</gene>
<evidence type="ECO:0000259" key="2">
    <source>
        <dbReference type="PROSITE" id="PS50030"/>
    </source>
</evidence>
<evidence type="ECO:0000259" key="3">
    <source>
        <dbReference type="PROSITE" id="PS50053"/>
    </source>
</evidence>
<dbReference type="SUPFAM" id="SSF54236">
    <property type="entry name" value="Ubiquitin-like"/>
    <property type="match status" value="1"/>
</dbReference>
<dbReference type="SUPFAM" id="SSF46934">
    <property type="entry name" value="UBA-like"/>
    <property type="match status" value="1"/>
</dbReference>
<organism evidence="4 5">
    <name type="scientific">Trichomonas vaginalis (strain ATCC PRA-98 / G3)</name>
    <dbReference type="NCBI Taxonomy" id="412133"/>
    <lineage>
        <taxon>Eukaryota</taxon>
        <taxon>Metamonada</taxon>
        <taxon>Parabasalia</taxon>
        <taxon>Trichomonadida</taxon>
        <taxon>Trichomonadidae</taxon>
        <taxon>Trichomonas</taxon>
    </lineage>
</organism>
<name>A2DLI1_TRIV3</name>
<dbReference type="SMART" id="SM00165">
    <property type="entry name" value="UBA"/>
    <property type="match status" value="1"/>
</dbReference>
<protein>
    <submittedName>
        <fullName evidence="4">UBA/TS-N domain containing protein</fullName>
    </submittedName>
</protein>
<evidence type="ECO:0000313" key="5">
    <source>
        <dbReference type="Proteomes" id="UP000001542"/>
    </source>
</evidence>
<dbReference type="GO" id="GO:0031593">
    <property type="term" value="F:polyubiquitin modification-dependent protein binding"/>
    <property type="evidence" value="ECO:0000318"/>
    <property type="project" value="GO_Central"/>
</dbReference>
<dbReference type="PROSITE" id="PS50030">
    <property type="entry name" value="UBA"/>
    <property type="match status" value="1"/>
</dbReference>
<accession>A2DLI1</accession>
<dbReference type="VEuPathDB" id="TrichDB:TVAGG3_0013370"/>
<dbReference type="PANTHER" id="PTHR10621:SF0">
    <property type="entry name" value="UV EXCISION REPAIR PROTEIN RAD23"/>
    <property type="match status" value="1"/>
</dbReference>
<dbReference type="GO" id="GO:0043161">
    <property type="term" value="P:proteasome-mediated ubiquitin-dependent protein catabolic process"/>
    <property type="evidence" value="ECO:0000318"/>
    <property type="project" value="GO_Central"/>
</dbReference>
<dbReference type="GO" id="GO:0005654">
    <property type="term" value="C:nucleoplasm"/>
    <property type="evidence" value="ECO:0000318"/>
    <property type="project" value="GO_Central"/>
</dbReference>
<dbReference type="EMBL" id="DS113215">
    <property type="protein sequence ID" value="EAY18799.1"/>
    <property type="molecule type" value="Genomic_DNA"/>
</dbReference>